<dbReference type="AlphaFoldDB" id="A0A2G5SZS7"/>
<evidence type="ECO:0000313" key="3">
    <source>
        <dbReference type="Proteomes" id="UP000230233"/>
    </source>
</evidence>
<comment type="caution">
    <text evidence="2">The sequence shown here is derived from an EMBL/GenBank/DDBJ whole genome shotgun (WGS) entry which is preliminary data.</text>
</comment>
<sequence>MVQTRATAAKNDETNADIKRKIKILEDQYSAAIEAHQKASDNVKTLQQKKEASSERFHRLVTLIVCSRRPYNTLVPMYRSQKVQEYRRRMTISKKLEKALKVENSRKEAMEDAEAVWKFEVLFSEKKLRS</sequence>
<organism evidence="2 3">
    <name type="scientific">Caenorhabditis nigoni</name>
    <dbReference type="NCBI Taxonomy" id="1611254"/>
    <lineage>
        <taxon>Eukaryota</taxon>
        <taxon>Metazoa</taxon>
        <taxon>Ecdysozoa</taxon>
        <taxon>Nematoda</taxon>
        <taxon>Chromadorea</taxon>
        <taxon>Rhabditida</taxon>
        <taxon>Rhabditina</taxon>
        <taxon>Rhabditomorpha</taxon>
        <taxon>Rhabditoidea</taxon>
        <taxon>Rhabditidae</taxon>
        <taxon>Peloderinae</taxon>
        <taxon>Caenorhabditis</taxon>
    </lineage>
</organism>
<dbReference type="EMBL" id="PDUG01000006">
    <property type="protein sequence ID" value="PIC20547.1"/>
    <property type="molecule type" value="Genomic_DNA"/>
</dbReference>
<name>A0A2G5SZS7_9PELO</name>
<evidence type="ECO:0000256" key="1">
    <source>
        <dbReference type="SAM" id="Coils"/>
    </source>
</evidence>
<evidence type="ECO:0000313" key="2">
    <source>
        <dbReference type="EMBL" id="PIC20547.1"/>
    </source>
</evidence>
<gene>
    <name evidence="2" type="primary">Cnig_chr_X.g25709</name>
    <name evidence="2" type="ORF">B9Z55_025709</name>
</gene>
<proteinExistence type="predicted"/>
<reference evidence="3" key="1">
    <citation type="submission" date="2017-10" db="EMBL/GenBank/DDBJ databases">
        <title>Rapid genome shrinkage in a self-fertile nematode reveals novel sperm competition proteins.</title>
        <authorList>
            <person name="Yin D."/>
            <person name="Schwarz E.M."/>
            <person name="Thomas C.G."/>
            <person name="Felde R.L."/>
            <person name="Korf I.F."/>
            <person name="Cutter A.D."/>
            <person name="Schartner C.M."/>
            <person name="Ralston E.J."/>
            <person name="Meyer B.J."/>
            <person name="Haag E.S."/>
        </authorList>
    </citation>
    <scope>NUCLEOTIDE SEQUENCE [LARGE SCALE GENOMIC DNA]</scope>
    <source>
        <strain evidence="3">JU1422</strain>
    </source>
</reference>
<keyword evidence="1" id="KW-0175">Coiled coil</keyword>
<dbReference type="Proteomes" id="UP000230233">
    <property type="component" value="Chromosome X"/>
</dbReference>
<feature type="coiled-coil region" evidence="1">
    <location>
        <begin position="8"/>
        <end position="56"/>
    </location>
</feature>
<protein>
    <submittedName>
        <fullName evidence="2">Uncharacterized protein</fullName>
    </submittedName>
</protein>
<keyword evidence="3" id="KW-1185">Reference proteome</keyword>
<accession>A0A2G5SZS7</accession>